<feature type="region of interest" description="Disordered" evidence="1">
    <location>
        <begin position="130"/>
        <end position="351"/>
    </location>
</feature>
<feature type="compositionally biased region" description="Acidic residues" evidence="1">
    <location>
        <begin position="156"/>
        <end position="170"/>
    </location>
</feature>
<dbReference type="AlphaFoldDB" id="A0A4Q0VI65"/>
<feature type="compositionally biased region" description="Low complexity" evidence="1">
    <location>
        <begin position="171"/>
        <end position="242"/>
    </location>
</feature>
<dbReference type="InterPro" id="IPR008966">
    <property type="entry name" value="Adhesion_dom_sf"/>
</dbReference>
<keyword evidence="2" id="KW-0472">Membrane</keyword>
<evidence type="ECO:0000313" key="4">
    <source>
        <dbReference type="Proteomes" id="UP000290602"/>
    </source>
</evidence>
<feature type="compositionally biased region" description="Polar residues" evidence="1">
    <location>
        <begin position="254"/>
        <end position="266"/>
    </location>
</feature>
<feature type="compositionally biased region" description="Low complexity" evidence="1">
    <location>
        <begin position="304"/>
        <end position="346"/>
    </location>
</feature>
<reference evidence="3 4" key="1">
    <citation type="submission" date="2018-08" db="EMBL/GenBank/DDBJ databases">
        <title>Lactobacillus suantsai sp. nov., isolated from traditional fermented suan-tsai in Taiwan.</title>
        <authorList>
            <person name="Huang C.-H."/>
        </authorList>
    </citation>
    <scope>NUCLEOTIDE SEQUENCE [LARGE SCALE GENOMIC DNA]</scope>
    <source>
        <strain evidence="3 4">BCRC 12945</strain>
    </source>
</reference>
<evidence type="ECO:0000256" key="2">
    <source>
        <dbReference type="SAM" id="Phobius"/>
    </source>
</evidence>
<evidence type="ECO:0000256" key="1">
    <source>
        <dbReference type="SAM" id="MobiDB-lite"/>
    </source>
</evidence>
<dbReference type="SUPFAM" id="SSF49401">
    <property type="entry name" value="Bacterial adhesins"/>
    <property type="match status" value="1"/>
</dbReference>
<comment type="caution">
    <text evidence="3">The sequence shown here is derived from an EMBL/GenBank/DDBJ whole genome shotgun (WGS) entry which is preliminary data.</text>
</comment>
<feature type="transmembrane region" description="Helical" evidence="2">
    <location>
        <begin position="378"/>
        <end position="398"/>
    </location>
</feature>
<gene>
    <name evidence="3" type="ORF">DXH47_10365</name>
</gene>
<accession>A0A4Q0VI65</accession>
<dbReference type="EMBL" id="QXIL01000029">
    <property type="protein sequence ID" value="RXI76548.1"/>
    <property type="molecule type" value="Genomic_DNA"/>
</dbReference>
<keyword evidence="2" id="KW-0812">Transmembrane</keyword>
<proteinExistence type="predicted"/>
<name>A0A4Q0VI65_9LACO</name>
<organism evidence="3 4">
    <name type="scientific">Levilactobacillus suantsaii</name>
    <dbReference type="NCBI Taxonomy" id="2292255"/>
    <lineage>
        <taxon>Bacteria</taxon>
        <taxon>Bacillati</taxon>
        <taxon>Bacillota</taxon>
        <taxon>Bacilli</taxon>
        <taxon>Lactobacillales</taxon>
        <taxon>Lactobacillaceae</taxon>
        <taxon>Levilactobacillus</taxon>
    </lineage>
</organism>
<sequence>MTGEAKTWKVSTLNADSAKITDVDGHVMSHTAELPANQTYHLNYIWRLYPLLKISVGDTMPVTIPTNVRAYRTMSFPMTNTGYFGGNVIGSFYMPAGAYVGTVTFNQTMADTNFFRKGYIHLIVRGATPVAGETEPGIDEEDEPETTTPEQFPEVTDPEIPDATEPEEPGTTEPENPGTTEPENPGTTEPENPGTITPENPGTTEPENPGTTTPENPGITGPETPGTTEPETPGTTPTVPEGQHPTTPPALGGSNDNPVGGTTPSVTVPEITPVTPGQIPTTGGSNVTVPGTTPSNQPGQTPGTQPATSPAEQPAQQPAANAGGAAGTSSSTTAGTQAATANSSTAMQPATGAKTAPVYTVGRHGQQVSRLPQTSDHAWVVAIVSGAVLLGLLGGLDLRRHLA</sequence>
<evidence type="ECO:0000313" key="3">
    <source>
        <dbReference type="EMBL" id="RXI76548.1"/>
    </source>
</evidence>
<dbReference type="Proteomes" id="UP000290602">
    <property type="component" value="Unassembled WGS sequence"/>
</dbReference>
<keyword evidence="4" id="KW-1185">Reference proteome</keyword>
<feature type="compositionally biased region" description="Acidic residues" evidence="1">
    <location>
        <begin position="136"/>
        <end position="145"/>
    </location>
</feature>
<protein>
    <recommendedName>
        <fullName evidence="5">LPXTG cell wall anchor domain-containing protein</fullName>
    </recommendedName>
</protein>
<feature type="compositionally biased region" description="Polar residues" evidence="1">
    <location>
        <begin position="278"/>
        <end position="303"/>
    </location>
</feature>
<keyword evidence="2" id="KW-1133">Transmembrane helix</keyword>
<evidence type="ECO:0008006" key="5">
    <source>
        <dbReference type="Google" id="ProtNLM"/>
    </source>
</evidence>